<accession>A0ABN3DSB5</accession>
<evidence type="ECO:0000256" key="1">
    <source>
        <dbReference type="SAM" id="MobiDB-lite"/>
    </source>
</evidence>
<feature type="region of interest" description="Disordered" evidence="1">
    <location>
        <begin position="478"/>
        <end position="497"/>
    </location>
</feature>
<protein>
    <recommendedName>
        <fullName evidence="4">DUF2398 family protein</fullName>
    </recommendedName>
</protein>
<sequence>MCDMEQREYTTGVEEASGGLAGGRGVGAGQLIADAPADIPGPVPVVTAAPADAAGAGGRAEQLAVQLAVADPVAAHDLFTAAYGLYGARHFGGVLESGRAAGAGTSWWHGPSVRLPVGLRSRAGRPAQGPRRARRIAADALPPAVPARRGRHRKPEHSPGSTPQEVAVERRTAARLLAAHPLVTANGPHAAGFPLVRRHADWLAERFLTVLGYPLTIGHSYARLHKAGLPGRGLPGFGPAGYAALVRALDALADGRPAQVEQPEVRQLLDRWRVLTWGEDDAPLADRGLARALGPLAAPPADGPALAVRRRLAETPVVLLDELGAEERAWLLEHQWAEAELFADFLGLEAEVRAEGVALLDPADELTDLALPGSGTLAQAALLLVERLVEELRPLPEESAPPAVLIPDALIDGALGDITDEYGLAAGWHRDYLADLAGFRRDALDLLYRMQLIAPAGRAWLLRAPAARYAPPLEVQWGPGSGRHSRPASEAQQELTV</sequence>
<evidence type="ECO:0000313" key="3">
    <source>
        <dbReference type="Proteomes" id="UP001500305"/>
    </source>
</evidence>
<feature type="compositionally biased region" description="Low complexity" evidence="1">
    <location>
        <begin position="121"/>
        <end position="130"/>
    </location>
</feature>
<dbReference type="InterPro" id="IPR013493">
    <property type="entry name" value="CHP02677"/>
</dbReference>
<feature type="region of interest" description="Disordered" evidence="1">
    <location>
        <begin position="121"/>
        <end position="166"/>
    </location>
</feature>
<comment type="caution">
    <text evidence="2">The sequence shown here is derived from an EMBL/GenBank/DDBJ whole genome shotgun (WGS) entry which is preliminary data.</text>
</comment>
<evidence type="ECO:0000313" key="2">
    <source>
        <dbReference type="EMBL" id="GAA2239090.1"/>
    </source>
</evidence>
<gene>
    <name evidence="2" type="ORF">GCM10010430_20290</name>
</gene>
<name>A0ABN3DSB5_9ACTN</name>
<reference evidence="2 3" key="1">
    <citation type="journal article" date="2019" name="Int. J. Syst. Evol. Microbiol.">
        <title>The Global Catalogue of Microorganisms (GCM) 10K type strain sequencing project: providing services to taxonomists for standard genome sequencing and annotation.</title>
        <authorList>
            <consortium name="The Broad Institute Genomics Platform"/>
            <consortium name="The Broad Institute Genome Sequencing Center for Infectious Disease"/>
            <person name="Wu L."/>
            <person name="Ma J."/>
        </authorList>
    </citation>
    <scope>NUCLEOTIDE SEQUENCE [LARGE SCALE GENOMIC DNA]</scope>
    <source>
        <strain evidence="2 3">JCM 7356</strain>
    </source>
</reference>
<dbReference type="Proteomes" id="UP001500305">
    <property type="component" value="Unassembled WGS sequence"/>
</dbReference>
<dbReference type="Pfam" id="PF09661">
    <property type="entry name" value="DUF2398"/>
    <property type="match status" value="2"/>
</dbReference>
<organism evidence="2 3">
    <name type="scientific">Kitasatospora cystarginea</name>
    <dbReference type="NCBI Taxonomy" id="58350"/>
    <lineage>
        <taxon>Bacteria</taxon>
        <taxon>Bacillati</taxon>
        <taxon>Actinomycetota</taxon>
        <taxon>Actinomycetes</taxon>
        <taxon>Kitasatosporales</taxon>
        <taxon>Streptomycetaceae</taxon>
        <taxon>Kitasatospora</taxon>
    </lineage>
</organism>
<dbReference type="InterPro" id="IPR013494">
    <property type="entry name" value="CHP02678"/>
</dbReference>
<proteinExistence type="predicted"/>
<dbReference type="EMBL" id="BAAATR010000006">
    <property type="protein sequence ID" value="GAA2239090.1"/>
    <property type="molecule type" value="Genomic_DNA"/>
</dbReference>
<evidence type="ECO:0008006" key="4">
    <source>
        <dbReference type="Google" id="ProtNLM"/>
    </source>
</evidence>
<keyword evidence="3" id="KW-1185">Reference proteome</keyword>
<dbReference type="Pfam" id="PF09660">
    <property type="entry name" value="DUF2397"/>
    <property type="match status" value="1"/>
</dbReference>